<dbReference type="Proteomes" id="UP000824881">
    <property type="component" value="Unassembled WGS sequence"/>
</dbReference>
<comment type="caution">
    <text evidence="1">The sequence shown here is derived from an EMBL/GenBank/DDBJ whole genome shotgun (WGS) entry which is preliminary data.</text>
</comment>
<sequence>MSTAKKGSQKQSKQPAPPAASYDVRDIVLGKVRGFPSWPGMIVDPAVVPKGVLKEKPQGKKTTSHCVRFFPRGDYAWLASKDISKLQVHEIQSYLNAPHKKNGELLEGFKIALDPKEWEENIDERIAPFDEAEADADIDQLDDSDGQGGEGGQKKSKKRKRESDAASASKTKTPKKPRASAAKKGSEEPASIKATARKTPAKGRKSGAKSKAMVESEDDGEGREEDEEGDSGPSNPVTSPPPAKKTKRNEKEEEDLEADLAKDPEAVKVREWRHKLQKTFLSPKAMPKEEEMPAIDSLFTTIETYSKMTIQYLQFSKIGKVMRHIAALDEGKVPRDAEFKFRNRAKDLVETWHHILNRTTTNGSGNTNGTSVNGLSAAITGAGDANGHGAETAQSDTVALTNVATDKTAAMDLDGKAEATEPTTTIAADSGDVAMAD</sequence>
<name>A0ACB7ITD2_PLECO</name>
<keyword evidence="2" id="KW-1185">Reference proteome</keyword>
<organism evidence="1 2">
    <name type="scientific">Pleurotus cornucopiae</name>
    <name type="common">Cornucopia mushroom</name>
    <dbReference type="NCBI Taxonomy" id="5321"/>
    <lineage>
        <taxon>Eukaryota</taxon>
        <taxon>Fungi</taxon>
        <taxon>Dikarya</taxon>
        <taxon>Basidiomycota</taxon>
        <taxon>Agaricomycotina</taxon>
        <taxon>Agaricomycetes</taxon>
        <taxon>Agaricomycetidae</taxon>
        <taxon>Agaricales</taxon>
        <taxon>Pleurotineae</taxon>
        <taxon>Pleurotaceae</taxon>
        <taxon>Pleurotus</taxon>
    </lineage>
</organism>
<gene>
    <name evidence="1" type="ORF">CCMSSC00406_0006391</name>
</gene>
<reference evidence="1 2" key="1">
    <citation type="journal article" date="2021" name="Appl. Environ. Microbiol.">
        <title>Genetic linkage and physical mapping for an oyster mushroom Pleurotus cornucopiae and QTL analysis for the trait cap color.</title>
        <authorList>
            <person name="Zhang Y."/>
            <person name="Gao W."/>
            <person name="Sonnenberg A."/>
            <person name="Chen Q."/>
            <person name="Zhang J."/>
            <person name="Huang C."/>
        </authorList>
    </citation>
    <scope>NUCLEOTIDE SEQUENCE [LARGE SCALE GENOMIC DNA]</scope>
    <source>
        <strain evidence="1">CCMSSC00406</strain>
    </source>
</reference>
<protein>
    <submittedName>
        <fullName evidence="1">Uncharacterized protein</fullName>
    </submittedName>
</protein>
<evidence type="ECO:0000313" key="2">
    <source>
        <dbReference type="Proteomes" id="UP000824881"/>
    </source>
</evidence>
<proteinExistence type="predicted"/>
<evidence type="ECO:0000313" key="1">
    <source>
        <dbReference type="EMBL" id="KAG9220326.1"/>
    </source>
</evidence>
<dbReference type="EMBL" id="WQMT02000007">
    <property type="protein sequence ID" value="KAG9220326.1"/>
    <property type="molecule type" value="Genomic_DNA"/>
</dbReference>
<accession>A0ACB7ITD2</accession>